<gene>
    <name evidence="1" type="ORF">HNR57_006847</name>
</gene>
<reference evidence="1 2" key="1">
    <citation type="submission" date="2020-08" db="EMBL/GenBank/DDBJ databases">
        <title>Genomic Encyclopedia of Type Strains, Phase IV (KMG-IV): sequencing the most valuable type-strain genomes for metagenomic binning, comparative biology and taxonomic classification.</title>
        <authorList>
            <person name="Goeker M."/>
        </authorList>
    </citation>
    <scope>NUCLEOTIDE SEQUENCE [LARGE SCALE GENOMIC DNA]</scope>
    <source>
        <strain evidence="1 2">DSM 43350</strain>
    </source>
</reference>
<protein>
    <submittedName>
        <fullName evidence="1">Uncharacterized protein</fullName>
    </submittedName>
</protein>
<proteinExistence type="predicted"/>
<evidence type="ECO:0000313" key="2">
    <source>
        <dbReference type="Proteomes" id="UP000591537"/>
    </source>
</evidence>
<accession>A0A7W9TIW7</accession>
<dbReference type="Proteomes" id="UP000591537">
    <property type="component" value="Unassembled WGS sequence"/>
</dbReference>
<dbReference type="AlphaFoldDB" id="A0A7W9TIW7"/>
<organism evidence="1 2">
    <name type="scientific">Streptomyces paradoxus</name>
    <dbReference type="NCBI Taxonomy" id="66375"/>
    <lineage>
        <taxon>Bacteria</taxon>
        <taxon>Bacillati</taxon>
        <taxon>Actinomycetota</taxon>
        <taxon>Actinomycetes</taxon>
        <taxon>Kitasatosporales</taxon>
        <taxon>Streptomycetaceae</taxon>
        <taxon>Streptomyces</taxon>
    </lineage>
</organism>
<dbReference type="EMBL" id="JACHGV010000014">
    <property type="protein sequence ID" value="MBB6080896.1"/>
    <property type="molecule type" value="Genomic_DNA"/>
</dbReference>
<keyword evidence="2" id="KW-1185">Reference proteome</keyword>
<name>A0A7W9TIW7_9ACTN</name>
<sequence length="89" mass="9642">MPSFTATVTVRFFMRSGLPSTRYDVGSAGSSVSWWKLAGMPVETVWLHATCALNPMEIAGVPNRDPPDTFSSPGIVCCDCQNRRPPSHG</sequence>
<comment type="caution">
    <text evidence="1">The sequence shown here is derived from an EMBL/GenBank/DDBJ whole genome shotgun (WGS) entry which is preliminary data.</text>
</comment>
<evidence type="ECO:0000313" key="1">
    <source>
        <dbReference type="EMBL" id="MBB6080896.1"/>
    </source>
</evidence>